<dbReference type="Proteomes" id="UP000735302">
    <property type="component" value="Unassembled WGS sequence"/>
</dbReference>
<evidence type="ECO:0000313" key="1">
    <source>
        <dbReference type="EMBL" id="GFO10481.1"/>
    </source>
</evidence>
<gene>
    <name evidence="1" type="ORF">PoB_003698600</name>
</gene>
<comment type="caution">
    <text evidence="1">The sequence shown here is derived from an EMBL/GenBank/DDBJ whole genome shotgun (WGS) entry which is preliminary data.</text>
</comment>
<accession>A0AAV4AH31</accession>
<dbReference type="EMBL" id="BLXT01004186">
    <property type="protein sequence ID" value="GFO10481.1"/>
    <property type="molecule type" value="Genomic_DNA"/>
</dbReference>
<keyword evidence="2" id="KW-1185">Reference proteome</keyword>
<dbReference type="AlphaFoldDB" id="A0AAV4AH31"/>
<name>A0AAV4AH31_9GAST</name>
<reference evidence="1 2" key="1">
    <citation type="journal article" date="2021" name="Elife">
        <title>Chloroplast acquisition without the gene transfer in kleptoplastic sea slugs, Plakobranchus ocellatus.</title>
        <authorList>
            <person name="Maeda T."/>
            <person name="Takahashi S."/>
            <person name="Yoshida T."/>
            <person name="Shimamura S."/>
            <person name="Takaki Y."/>
            <person name="Nagai Y."/>
            <person name="Toyoda A."/>
            <person name="Suzuki Y."/>
            <person name="Arimoto A."/>
            <person name="Ishii H."/>
            <person name="Satoh N."/>
            <person name="Nishiyama T."/>
            <person name="Hasebe M."/>
            <person name="Maruyama T."/>
            <person name="Minagawa J."/>
            <person name="Obokata J."/>
            <person name="Shigenobu S."/>
        </authorList>
    </citation>
    <scope>NUCLEOTIDE SEQUENCE [LARGE SCALE GENOMIC DNA]</scope>
</reference>
<organism evidence="1 2">
    <name type="scientific">Plakobranchus ocellatus</name>
    <dbReference type="NCBI Taxonomy" id="259542"/>
    <lineage>
        <taxon>Eukaryota</taxon>
        <taxon>Metazoa</taxon>
        <taxon>Spiralia</taxon>
        <taxon>Lophotrochozoa</taxon>
        <taxon>Mollusca</taxon>
        <taxon>Gastropoda</taxon>
        <taxon>Heterobranchia</taxon>
        <taxon>Euthyneura</taxon>
        <taxon>Panpulmonata</taxon>
        <taxon>Sacoglossa</taxon>
        <taxon>Placobranchoidea</taxon>
        <taxon>Plakobranchidae</taxon>
        <taxon>Plakobranchus</taxon>
    </lineage>
</organism>
<protein>
    <submittedName>
        <fullName evidence="1">Uncharacterized protein</fullName>
    </submittedName>
</protein>
<evidence type="ECO:0000313" key="2">
    <source>
        <dbReference type="Proteomes" id="UP000735302"/>
    </source>
</evidence>
<proteinExistence type="predicted"/>
<sequence length="97" mass="11371">MCSSQPNEKFKNKQKKVSFSSINNHNAVWKFYKFYGVFETPSYPRSLRRDEVGASRVFSKKVGKWSSFYLMKLRIKPEGSRWDNSQPTCSKICGFEV</sequence>